<dbReference type="InterPro" id="IPR025962">
    <property type="entry name" value="SdpI/YhfL"/>
</dbReference>
<feature type="domain" description="DUF1648" evidence="2">
    <location>
        <begin position="13"/>
        <end position="60"/>
    </location>
</feature>
<feature type="transmembrane region" description="Helical" evidence="1">
    <location>
        <begin position="51"/>
        <end position="69"/>
    </location>
</feature>
<dbReference type="AlphaFoldDB" id="A0A926ECU4"/>
<dbReference type="RefSeq" id="WP_262396514.1">
    <property type="nucleotide sequence ID" value="NZ_JACRTC010000001.1"/>
</dbReference>
<feature type="transmembrane region" description="Helical" evidence="1">
    <location>
        <begin position="90"/>
        <end position="108"/>
    </location>
</feature>
<dbReference type="InterPro" id="IPR012867">
    <property type="entry name" value="DUF1648"/>
</dbReference>
<proteinExistence type="predicted"/>
<dbReference type="GO" id="GO:0009636">
    <property type="term" value="P:response to toxic substance"/>
    <property type="evidence" value="ECO:0007669"/>
    <property type="project" value="TreeGrafter"/>
</dbReference>
<gene>
    <name evidence="3" type="ORF">H8709_01025</name>
</gene>
<protein>
    <submittedName>
        <fullName evidence="3">SdpI family protein</fullName>
    </submittedName>
</protein>
<feature type="transmembrane region" description="Helical" evidence="1">
    <location>
        <begin position="162"/>
        <end position="180"/>
    </location>
</feature>
<evidence type="ECO:0000313" key="4">
    <source>
        <dbReference type="Proteomes" id="UP000660861"/>
    </source>
</evidence>
<dbReference type="Pfam" id="PF07853">
    <property type="entry name" value="DUF1648"/>
    <property type="match status" value="1"/>
</dbReference>
<accession>A0A926ECU4</accession>
<reference evidence="3" key="1">
    <citation type="submission" date="2020-08" db="EMBL/GenBank/DDBJ databases">
        <title>Genome public.</title>
        <authorList>
            <person name="Liu C."/>
            <person name="Sun Q."/>
        </authorList>
    </citation>
    <scope>NUCLEOTIDE SEQUENCE</scope>
    <source>
        <strain evidence="3">NSJ-54</strain>
    </source>
</reference>
<dbReference type="PANTHER" id="PTHR37810">
    <property type="entry name" value="IMMUNITY PROTEIN SDPI"/>
    <property type="match status" value="1"/>
</dbReference>
<evidence type="ECO:0000256" key="1">
    <source>
        <dbReference type="SAM" id="Phobius"/>
    </source>
</evidence>
<sequence>MKKMNRQLLISLLLCLVPFGMGLAFYERLPEQIAIHFGVNNMPNSFASKPFALFAIPAFLLVIHLIVWFQLENDPKRQNYAKSLRGLSCWLVPVISVVMQTGIITYAMGVPFSMGFYISLGLGVLLMVLGNYLPKCRQNYTMGIRLPWTLHSEENWNRTHRLAGWTWLGGGALLVVNAFLNLPWVGLAIVLFIVLIPAVYSYLLSRKLGKDGGDKAAG</sequence>
<dbReference type="EMBL" id="JACRTC010000001">
    <property type="protein sequence ID" value="MBC8569412.1"/>
    <property type="molecule type" value="Genomic_DNA"/>
</dbReference>
<feature type="transmembrane region" description="Helical" evidence="1">
    <location>
        <begin position="114"/>
        <end position="133"/>
    </location>
</feature>
<dbReference type="PANTHER" id="PTHR37810:SF5">
    <property type="entry name" value="IMMUNITY PROTEIN SDPI"/>
    <property type="match status" value="1"/>
</dbReference>
<dbReference type="PIRSF" id="PIRSF038959">
    <property type="entry name" value="SdpI"/>
    <property type="match status" value="1"/>
</dbReference>
<evidence type="ECO:0000259" key="2">
    <source>
        <dbReference type="Pfam" id="PF07853"/>
    </source>
</evidence>
<keyword evidence="1" id="KW-0812">Transmembrane</keyword>
<dbReference type="Proteomes" id="UP000660861">
    <property type="component" value="Unassembled WGS sequence"/>
</dbReference>
<name>A0A926ECU4_9FIRM</name>
<feature type="transmembrane region" description="Helical" evidence="1">
    <location>
        <begin position="186"/>
        <end position="205"/>
    </location>
</feature>
<dbReference type="Pfam" id="PF13630">
    <property type="entry name" value="SdpI"/>
    <property type="match status" value="1"/>
</dbReference>
<comment type="caution">
    <text evidence="3">The sequence shown here is derived from an EMBL/GenBank/DDBJ whole genome shotgun (WGS) entry which is preliminary data.</text>
</comment>
<organism evidence="3 4">
    <name type="scientific">Zongyangia hominis</name>
    <dbReference type="NCBI Taxonomy" id="2763677"/>
    <lineage>
        <taxon>Bacteria</taxon>
        <taxon>Bacillati</taxon>
        <taxon>Bacillota</taxon>
        <taxon>Clostridia</taxon>
        <taxon>Eubacteriales</taxon>
        <taxon>Oscillospiraceae</taxon>
        <taxon>Zongyangia</taxon>
    </lineage>
</organism>
<keyword evidence="4" id="KW-1185">Reference proteome</keyword>
<keyword evidence="1" id="KW-0472">Membrane</keyword>
<keyword evidence="1" id="KW-1133">Transmembrane helix</keyword>
<evidence type="ECO:0000313" key="3">
    <source>
        <dbReference type="EMBL" id="MBC8569412.1"/>
    </source>
</evidence>
<dbReference type="InterPro" id="IPR026272">
    <property type="entry name" value="SdpI"/>
</dbReference>